<feature type="transmembrane region" description="Helical" evidence="6">
    <location>
        <begin position="265"/>
        <end position="285"/>
    </location>
</feature>
<feature type="transmembrane region" description="Helical" evidence="6">
    <location>
        <begin position="84"/>
        <end position="102"/>
    </location>
</feature>
<evidence type="ECO:0000313" key="7">
    <source>
        <dbReference type="EMBL" id="QHX43856.1"/>
    </source>
</evidence>
<dbReference type="GO" id="GO:0005886">
    <property type="term" value="C:plasma membrane"/>
    <property type="evidence" value="ECO:0007669"/>
    <property type="project" value="UniProtKB-SubCell"/>
</dbReference>
<name>A0A6P1Y1V4_9SPIR</name>
<gene>
    <name evidence="7" type="ORF">GWP43_10815</name>
</gene>
<feature type="transmembrane region" description="Helical" evidence="6">
    <location>
        <begin position="291"/>
        <end position="311"/>
    </location>
</feature>
<feature type="transmembrane region" description="Helical" evidence="6">
    <location>
        <begin position="20"/>
        <end position="37"/>
    </location>
</feature>
<feature type="transmembrane region" description="Helical" evidence="6">
    <location>
        <begin position="361"/>
        <end position="381"/>
    </location>
</feature>
<dbReference type="Pfam" id="PF03606">
    <property type="entry name" value="DcuC"/>
    <property type="match status" value="1"/>
</dbReference>
<dbReference type="KEGG" id="trz:GWP43_10815"/>
<feature type="transmembrane region" description="Helical" evidence="6">
    <location>
        <begin position="195"/>
        <end position="222"/>
    </location>
</feature>
<dbReference type="Proteomes" id="UP000464374">
    <property type="component" value="Chromosome"/>
</dbReference>
<reference evidence="7 8" key="1">
    <citation type="submission" date="2020-01" db="EMBL/GenBank/DDBJ databases">
        <title>Complete genome sequence of a human oral phylogroup 1 Treponema sp. strain ATCC 700766, originally isolated from periodontitis dental plaque.</title>
        <authorList>
            <person name="Chan Y."/>
            <person name="Huo Y.-B."/>
            <person name="Yu X.-L."/>
            <person name="Zeng H."/>
            <person name="Leung W.-K."/>
            <person name="Watt R.M."/>
        </authorList>
    </citation>
    <scope>NUCLEOTIDE SEQUENCE [LARGE SCALE GENOMIC DNA]</scope>
    <source>
        <strain evidence="7 8">OMZ 804</strain>
    </source>
</reference>
<dbReference type="AlphaFoldDB" id="A0A6P1Y1V4"/>
<dbReference type="InterPro" id="IPR051679">
    <property type="entry name" value="DASS-Related_Transporters"/>
</dbReference>
<evidence type="ECO:0000256" key="5">
    <source>
        <dbReference type="ARBA" id="ARBA00023136"/>
    </source>
</evidence>
<feature type="transmembrane region" description="Helical" evidence="6">
    <location>
        <begin position="122"/>
        <end position="143"/>
    </location>
</feature>
<organism evidence="7 8">
    <name type="scientific">Treponema vincentii</name>
    <dbReference type="NCBI Taxonomy" id="69710"/>
    <lineage>
        <taxon>Bacteria</taxon>
        <taxon>Pseudomonadati</taxon>
        <taxon>Spirochaetota</taxon>
        <taxon>Spirochaetia</taxon>
        <taxon>Spirochaetales</taxon>
        <taxon>Treponemataceae</taxon>
        <taxon>Treponema</taxon>
    </lineage>
</organism>
<dbReference type="PANTHER" id="PTHR43652:SF6">
    <property type="entry name" value="ARGININE REPRESSOR"/>
    <property type="match status" value="1"/>
</dbReference>
<feature type="transmembrane region" description="Helical" evidence="6">
    <location>
        <begin position="150"/>
        <end position="175"/>
    </location>
</feature>
<feature type="transmembrane region" description="Helical" evidence="6">
    <location>
        <begin position="446"/>
        <end position="469"/>
    </location>
</feature>
<keyword evidence="3 6" id="KW-0812">Transmembrane</keyword>
<evidence type="ECO:0000256" key="4">
    <source>
        <dbReference type="ARBA" id="ARBA00022989"/>
    </source>
</evidence>
<evidence type="ECO:0000256" key="6">
    <source>
        <dbReference type="SAM" id="Phobius"/>
    </source>
</evidence>
<evidence type="ECO:0000256" key="1">
    <source>
        <dbReference type="ARBA" id="ARBA00004651"/>
    </source>
</evidence>
<accession>A0A6P1Y1V4</accession>
<sequence length="470" mass="51544">MSDTVVAKKWFERIKVPHTYVILISILIIMTILTHIIPAGQYERVKEPISGKMVVVPGSFQFIDTKAPGFFDIFLSLQKGYVDAANIMFLIIFAYGFVYVLVKNGTMDASLGALVRLVGKHVQLMIPIVMLVLGVLSSTMGIFEEVYGLFPVFVGIAIALGYDAIVGGAMVYLGVTIGYAAGTFNPYNVVIAQDVAGVAAYSGLGLRIAVFVVFEAAAIFYIMRYAAKIKATPEKSILYGSDPYIIKEKSIEELTSIKMTGRQKVCLLIFFVTLGILLYCTTQLGWYIDEIAAMFLMMMIFAGIASGYSATEICKTFIESTKSMVSSMLIVGFTRGILIVMKDGMISDTIVYYLVSLLSETSKYISAFGMLFLQNIIKFFITGSSSQATITMPIMAPTAELIGLSKQIAVLAYQFGNGFAEMFWPTSCALGCGLMGVPIDKWYKFVTPLFVIVLLLEIVFMTIAVTIGYH</sequence>
<feature type="transmembrane region" description="Helical" evidence="6">
    <location>
        <begin position="323"/>
        <end position="341"/>
    </location>
</feature>
<comment type="subcellular location">
    <subcellularLocation>
        <location evidence="1">Cell membrane</location>
        <topology evidence="1">Multi-pass membrane protein</topology>
    </subcellularLocation>
</comment>
<keyword evidence="5 6" id="KW-0472">Membrane</keyword>
<protein>
    <submittedName>
        <fullName evidence="7">YfcC family protein</fullName>
    </submittedName>
</protein>
<evidence type="ECO:0000256" key="3">
    <source>
        <dbReference type="ARBA" id="ARBA00022692"/>
    </source>
</evidence>
<keyword evidence="4 6" id="KW-1133">Transmembrane helix</keyword>
<evidence type="ECO:0000313" key="8">
    <source>
        <dbReference type="Proteomes" id="UP000464374"/>
    </source>
</evidence>
<evidence type="ECO:0000256" key="2">
    <source>
        <dbReference type="ARBA" id="ARBA00022475"/>
    </source>
</evidence>
<dbReference type="RefSeq" id="WP_162664161.1">
    <property type="nucleotide sequence ID" value="NZ_CP048020.1"/>
</dbReference>
<proteinExistence type="predicted"/>
<dbReference type="PANTHER" id="PTHR43652">
    <property type="entry name" value="BASIC AMINO ACID ANTIPORTER YFCC-RELATED"/>
    <property type="match status" value="1"/>
</dbReference>
<dbReference type="InterPro" id="IPR018385">
    <property type="entry name" value="C4_dicarb_anaerob_car-like"/>
</dbReference>
<dbReference type="EMBL" id="CP048020">
    <property type="protein sequence ID" value="QHX43856.1"/>
    <property type="molecule type" value="Genomic_DNA"/>
</dbReference>
<keyword evidence="2" id="KW-1003">Cell membrane</keyword>